<proteinExistence type="predicted"/>
<keyword evidence="1" id="KW-0472">Membrane</keyword>
<evidence type="ECO:0000313" key="2">
    <source>
        <dbReference type="WBParaSite" id="HNAJ_0000695201-mRNA-1"/>
    </source>
</evidence>
<protein>
    <submittedName>
        <fullName evidence="2">DUF1656 domain-containing protein</fullName>
    </submittedName>
</protein>
<name>A0A0R3TIR1_RODNA</name>
<feature type="transmembrane region" description="Helical" evidence="1">
    <location>
        <begin position="6"/>
        <end position="23"/>
    </location>
</feature>
<accession>A0A0R3TIR1</accession>
<keyword evidence="1" id="KW-1133">Transmembrane helix</keyword>
<evidence type="ECO:0000256" key="1">
    <source>
        <dbReference type="SAM" id="Phobius"/>
    </source>
</evidence>
<dbReference type="WBParaSite" id="HNAJ_0000695201-mRNA-1">
    <property type="protein sequence ID" value="HNAJ_0000695201-mRNA-1"/>
    <property type="gene ID" value="HNAJ_0000695201"/>
</dbReference>
<sequence>LMPIYLIGGFVLLILGDVSHLNLPRLKALSARLLIPSMVLLVIRRWLGAEVE</sequence>
<keyword evidence="1" id="KW-0812">Transmembrane</keyword>
<reference evidence="2" key="1">
    <citation type="submission" date="2017-02" db="UniProtKB">
        <authorList>
            <consortium name="WormBaseParasite"/>
        </authorList>
    </citation>
    <scope>IDENTIFICATION</scope>
</reference>
<organism evidence="2">
    <name type="scientific">Rodentolepis nana</name>
    <name type="common">Dwarf tapeworm</name>
    <name type="synonym">Hymenolepis nana</name>
    <dbReference type="NCBI Taxonomy" id="102285"/>
    <lineage>
        <taxon>Eukaryota</taxon>
        <taxon>Metazoa</taxon>
        <taxon>Spiralia</taxon>
        <taxon>Lophotrochozoa</taxon>
        <taxon>Platyhelminthes</taxon>
        <taxon>Cestoda</taxon>
        <taxon>Eucestoda</taxon>
        <taxon>Cyclophyllidea</taxon>
        <taxon>Hymenolepididae</taxon>
        <taxon>Rodentolepis</taxon>
    </lineage>
</organism>
<dbReference type="AlphaFoldDB" id="A0A0R3TIR1"/>